<comment type="similarity">
    <text evidence="2">Belongs to the NAD(P)-dependent epimerase/dehydratase family.</text>
</comment>
<dbReference type="InterPro" id="IPR036291">
    <property type="entry name" value="NAD(P)-bd_dom_sf"/>
</dbReference>
<dbReference type="AlphaFoldDB" id="A0AAE2RAF7"/>
<name>A0AAE2RAF7_AGRVI</name>
<dbReference type="Pfam" id="PF01370">
    <property type="entry name" value="Epimerase"/>
    <property type="match status" value="1"/>
</dbReference>
<dbReference type="RefSeq" id="WP_194416208.1">
    <property type="nucleotide sequence ID" value="NZ_JACXXJ020000003.1"/>
</dbReference>
<gene>
    <name evidence="4" type="ORF">IEI95_007160</name>
</gene>
<dbReference type="InterPro" id="IPR020904">
    <property type="entry name" value="Sc_DH/Rdtase_CS"/>
</dbReference>
<sequence length="312" mass="33107">MTPIKPCGEKPKILVTGAAGLIGKAATRALRNEGFQVLATDRAASAHCRSLDFTDSAATDALASSAIEAIVHCGAISGPADARENPQLIAPVNVGGTMNLLELGRKAGIRRMIYCSSTSVYGDIAGDGPVIEDVVLRPKSLYGASKAAAELIVTGHGQQFGISTVSLRISTVYGPDRRHFCAVRTLLDAAVRGHCGILEHGLHDFRQYVHVDDVAAAIVLALKADRPAQSAYTITGGERRDLGSIADLVARLVPGFDYRIGESPDPGEDRHPIFSIAAAASDLGFQPRISMEHGMAELMTHIRFNGKIMEQE</sequence>
<proteinExistence type="inferred from homology"/>
<dbReference type="CDD" id="cd08946">
    <property type="entry name" value="SDR_e"/>
    <property type="match status" value="1"/>
</dbReference>
<dbReference type="PANTHER" id="PTHR43000">
    <property type="entry name" value="DTDP-D-GLUCOSE 4,6-DEHYDRATASE-RELATED"/>
    <property type="match status" value="1"/>
</dbReference>
<evidence type="ECO:0000313" key="4">
    <source>
        <dbReference type="EMBL" id="MBF2714042.1"/>
    </source>
</evidence>
<comment type="caution">
    <text evidence="4">The sequence shown here is derived from an EMBL/GenBank/DDBJ whole genome shotgun (WGS) entry which is preliminary data.</text>
</comment>
<dbReference type="Proteomes" id="UP000655037">
    <property type="component" value="Unassembled WGS sequence"/>
</dbReference>
<comment type="pathway">
    <text evidence="1">Bacterial outer membrane biogenesis; LPS O-antigen biosynthesis.</text>
</comment>
<evidence type="ECO:0000313" key="5">
    <source>
        <dbReference type="Proteomes" id="UP000655037"/>
    </source>
</evidence>
<dbReference type="InterPro" id="IPR001509">
    <property type="entry name" value="Epimerase_deHydtase"/>
</dbReference>
<dbReference type="PROSITE" id="PS00061">
    <property type="entry name" value="ADH_SHORT"/>
    <property type="match status" value="1"/>
</dbReference>
<feature type="domain" description="NAD-dependent epimerase/dehydratase" evidence="3">
    <location>
        <begin position="13"/>
        <end position="226"/>
    </location>
</feature>
<reference evidence="4" key="1">
    <citation type="submission" date="2020-11" db="EMBL/GenBank/DDBJ databases">
        <title>Agrobacterium vitis strain K377 genome.</title>
        <authorList>
            <person name="Xi H."/>
        </authorList>
    </citation>
    <scope>NUCLEOTIDE SEQUENCE</scope>
    <source>
        <strain evidence="4">K377</strain>
    </source>
</reference>
<dbReference type="SUPFAM" id="SSF51735">
    <property type="entry name" value="NAD(P)-binding Rossmann-fold domains"/>
    <property type="match status" value="1"/>
</dbReference>
<dbReference type="EMBL" id="JACXXJ020000003">
    <property type="protein sequence ID" value="MBF2714042.1"/>
    <property type="molecule type" value="Genomic_DNA"/>
</dbReference>
<protein>
    <submittedName>
        <fullName evidence="4">NAD(P)-dependent oxidoreductase</fullName>
    </submittedName>
</protein>
<dbReference type="Gene3D" id="3.40.50.720">
    <property type="entry name" value="NAD(P)-binding Rossmann-like Domain"/>
    <property type="match status" value="1"/>
</dbReference>
<evidence type="ECO:0000259" key="3">
    <source>
        <dbReference type="Pfam" id="PF01370"/>
    </source>
</evidence>
<evidence type="ECO:0000256" key="2">
    <source>
        <dbReference type="ARBA" id="ARBA00007637"/>
    </source>
</evidence>
<organism evidence="4 5">
    <name type="scientific">Agrobacterium vitis</name>
    <name type="common">Rhizobium vitis</name>
    <dbReference type="NCBI Taxonomy" id="373"/>
    <lineage>
        <taxon>Bacteria</taxon>
        <taxon>Pseudomonadati</taxon>
        <taxon>Pseudomonadota</taxon>
        <taxon>Alphaproteobacteria</taxon>
        <taxon>Hyphomicrobiales</taxon>
        <taxon>Rhizobiaceae</taxon>
        <taxon>Rhizobium/Agrobacterium group</taxon>
        <taxon>Agrobacterium</taxon>
    </lineage>
</organism>
<evidence type="ECO:0000256" key="1">
    <source>
        <dbReference type="ARBA" id="ARBA00005125"/>
    </source>
</evidence>
<accession>A0AAE2RAF7</accession>